<organism evidence="1 2">
    <name type="scientific">Smallanthus sonchifolius</name>
    <dbReference type="NCBI Taxonomy" id="185202"/>
    <lineage>
        <taxon>Eukaryota</taxon>
        <taxon>Viridiplantae</taxon>
        <taxon>Streptophyta</taxon>
        <taxon>Embryophyta</taxon>
        <taxon>Tracheophyta</taxon>
        <taxon>Spermatophyta</taxon>
        <taxon>Magnoliopsida</taxon>
        <taxon>eudicotyledons</taxon>
        <taxon>Gunneridae</taxon>
        <taxon>Pentapetalae</taxon>
        <taxon>asterids</taxon>
        <taxon>campanulids</taxon>
        <taxon>Asterales</taxon>
        <taxon>Asteraceae</taxon>
        <taxon>Asteroideae</taxon>
        <taxon>Heliantheae alliance</taxon>
        <taxon>Millerieae</taxon>
        <taxon>Smallanthus</taxon>
    </lineage>
</organism>
<sequence>MVCRKTLDITTTPNACYRCGSDNHWARTCRMPKHLVELYQQSIKGKGIETNFTYEGNNVDIPDGHKDLTNITHMDADDFLINTTDLNVGGSTTDTNQLNACQKSMDRENFIIWHDRLPIKKIRLDNAGEFTSQTFNDYCMSIGISVEHPVPHVHTQNGLAESLIKRLQMIARPMIMKSKLPVSTWGHAILHAAALIRIRPTSYHASSPLKLVFVQEPNIYHLRIFGCAVYIPITPPQRTKMGPQRRLGIYVGYESPSIIKYLEPSTGDLFTARFDDCYFDKSTFPTLGGDEKQLESDISWNELSLSYLDPRTKQSELESHIPAVNAPIKIDVPTGQPHIGNESNARLKRGRPIGSKDKNPRRKNGANNIDGQIEVTVTLEKESLEETLDMKVPDEPQVPDNEEISINYIMSKRVWNRNKIDIDDNFSYNVALEVMENNEDQEPRSVEECKNRNDWQKWNDAIEAELNSLTKREVFGPIVHTPETIKPIGYKWVFVRKRNEKNEVTRYKARLVAQGFSQRPGIDYEETYSPVMDAITFRYLISLAVSKNLEMHLMDVITAYLYGSLDNDIYMKVPEGFKFPEALSSKPKEMYSIKLQRSLYGLKQSGRMWYNRLSDYLISKGYTNNQICPCVFIKKTASGYVIIAVYVDDLNIIGTHKEIHEVIILLRKEFEMKDLGKTKYCLGLQIEHMNNGILQHQSNYTEKVLKRFNMDKANPLSTPMVVRSLNVENDPFRPCEDNEDVLGPEVPYLSAIGALMYLTNCTRPDISFAVNLLARFSSSPTKRHWNGIKHIFRYLRGTTDLGLFYPNNSKEGLVGYADTGYLSDPHKARSQTGYVFKNGGTAISWRSQKQTIVATSSNHAEVIALHEASRECVWLRSMTQHILTSCGLEEDRNQTPIYEDNAACVSQIKEGYVKSDRTKHIPSRFFSYTQELIKDKQVEMRYIQSSNNSADLFTKALPTAVFRKHVHDIGMRHEATIEQLLPLFLSLLKDEFPDVRPNIINKLDQVNQVVGIDLLPQSLLPTIVELAEDRH</sequence>
<proteinExistence type="predicted"/>
<accession>A0ACB9IG11</accession>
<reference evidence="1 2" key="2">
    <citation type="journal article" date="2022" name="Mol. Ecol. Resour.">
        <title>The genomes of chicory, endive, great burdock and yacon provide insights into Asteraceae paleo-polyploidization history and plant inulin production.</title>
        <authorList>
            <person name="Fan W."/>
            <person name="Wang S."/>
            <person name="Wang H."/>
            <person name="Wang A."/>
            <person name="Jiang F."/>
            <person name="Liu H."/>
            <person name="Zhao H."/>
            <person name="Xu D."/>
            <person name="Zhang Y."/>
        </authorList>
    </citation>
    <scope>NUCLEOTIDE SEQUENCE [LARGE SCALE GENOMIC DNA]</scope>
    <source>
        <strain evidence="2">cv. Yunnan</strain>
        <tissue evidence="1">Leaves</tissue>
    </source>
</reference>
<keyword evidence="2" id="KW-1185">Reference proteome</keyword>
<evidence type="ECO:0000313" key="2">
    <source>
        <dbReference type="Proteomes" id="UP001056120"/>
    </source>
</evidence>
<dbReference type="EMBL" id="CM042025">
    <property type="protein sequence ID" value="KAI3806330.1"/>
    <property type="molecule type" value="Genomic_DNA"/>
</dbReference>
<protein>
    <submittedName>
        <fullName evidence="1">Uncharacterized protein</fullName>
    </submittedName>
</protein>
<comment type="caution">
    <text evidence="1">The sequence shown here is derived from an EMBL/GenBank/DDBJ whole genome shotgun (WGS) entry which is preliminary data.</text>
</comment>
<name>A0ACB9IG11_9ASTR</name>
<dbReference type="Proteomes" id="UP001056120">
    <property type="component" value="Linkage Group LG08"/>
</dbReference>
<evidence type="ECO:0000313" key="1">
    <source>
        <dbReference type="EMBL" id="KAI3806330.1"/>
    </source>
</evidence>
<gene>
    <name evidence="1" type="ORF">L1987_22229</name>
</gene>
<reference evidence="2" key="1">
    <citation type="journal article" date="2022" name="Mol. Ecol. Resour.">
        <title>The genomes of chicory, endive, great burdock and yacon provide insights into Asteraceae palaeo-polyploidization history and plant inulin production.</title>
        <authorList>
            <person name="Fan W."/>
            <person name="Wang S."/>
            <person name="Wang H."/>
            <person name="Wang A."/>
            <person name="Jiang F."/>
            <person name="Liu H."/>
            <person name="Zhao H."/>
            <person name="Xu D."/>
            <person name="Zhang Y."/>
        </authorList>
    </citation>
    <scope>NUCLEOTIDE SEQUENCE [LARGE SCALE GENOMIC DNA]</scope>
    <source>
        <strain evidence="2">cv. Yunnan</strain>
    </source>
</reference>